<evidence type="ECO:0000313" key="1">
    <source>
        <dbReference type="EMBL" id="KAI9552165.1"/>
    </source>
</evidence>
<sequence length="138" mass="15933">MAKRRCLFCNDRHPPAKRDITLEKKLELIKKEKRCWNCLGQNHQLQAVGHIHPEKERSVRRLRLRGTIPQAEDIELVAIEQPEIGNVAGSSKTEFASELWSQGYHLADDRILSGKAASLEGPRLETDRLEYRYSSDRE</sequence>
<evidence type="ECO:0000313" key="2">
    <source>
        <dbReference type="Proteomes" id="UP000820818"/>
    </source>
</evidence>
<keyword evidence="2" id="KW-1185">Reference proteome</keyword>
<dbReference type="AlphaFoldDB" id="A0AAD5PR64"/>
<gene>
    <name evidence="1" type="ORF">GHT06_022502</name>
</gene>
<dbReference type="EMBL" id="WJBH02000010">
    <property type="protein sequence ID" value="KAI9552165.1"/>
    <property type="molecule type" value="Genomic_DNA"/>
</dbReference>
<accession>A0AAD5PR64</accession>
<organism evidence="1 2">
    <name type="scientific">Daphnia sinensis</name>
    <dbReference type="NCBI Taxonomy" id="1820382"/>
    <lineage>
        <taxon>Eukaryota</taxon>
        <taxon>Metazoa</taxon>
        <taxon>Ecdysozoa</taxon>
        <taxon>Arthropoda</taxon>
        <taxon>Crustacea</taxon>
        <taxon>Branchiopoda</taxon>
        <taxon>Diplostraca</taxon>
        <taxon>Cladocera</taxon>
        <taxon>Anomopoda</taxon>
        <taxon>Daphniidae</taxon>
        <taxon>Daphnia</taxon>
        <taxon>Daphnia similis group</taxon>
    </lineage>
</organism>
<proteinExistence type="predicted"/>
<reference evidence="1 2" key="1">
    <citation type="submission" date="2022-05" db="EMBL/GenBank/DDBJ databases">
        <title>A multi-omics perspective on studying reproductive biology in Daphnia sinensis.</title>
        <authorList>
            <person name="Jia J."/>
        </authorList>
    </citation>
    <scope>NUCLEOTIDE SEQUENCE [LARGE SCALE GENOMIC DNA]</scope>
    <source>
        <strain evidence="1 2">WSL</strain>
    </source>
</reference>
<dbReference type="Proteomes" id="UP000820818">
    <property type="component" value="Linkage Group LG10"/>
</dbReference>
<protein>
    <submittedName>
        <fullName evidence="1">Uncharacterized protein</fullName>
    </submittedName>
</protein>
<comment type="caution">
    <text evidence="1">The sequence shown here is derived from an EMBL/GenBank/DDBJ whole genome shotgun (WGS) entry which is preliminary data.</text>
</comment>
<name>A0AAD5PR64_9CRUS</name>